<dbReference type="STRING" id="156892.BM477_03305"/>
<reference evidence="2" key="1">
    <citation type="submission" date="2016-11" db="EMBL/GenBank/DDBJ databases">
        <title>Actinomyces gypaetusis sp. nov. isolated from Gypaetus barbatus in Qinghai Tibet Plateau China.</title>
        <authorList>
            <person name="Meng X."/>
        </authorList>
    </citation>
    <scope>NUCLEOTIDE SEQUENCE [LARGE SCALE GENOMIC DNA]</scope>
    <source>
        <strain evidence="2">DSM 15383</strain>
    </source>
</reference>
<gene>
    <name evidence="1" type="ORF">BM477_03305</name>
</gene>
<keyword evidence="2" id="KW-1185">Reference proteome</keyword>
<dbReference type="EMBL" id="MPDM01000003">
    <property type="protein sequence ID" value="OKL49945.1"/>
    <property type="molecule type" value="Genomic_DNA"/>
</dbReference>
<organism evidence="1 2">
    <name type="scientific">Boudabousia marimammalium</name>
    <dbReference type="NCBI Taxonomy" id="156892"/>
    <lineage>
        <taxon>Bacteria</taxon>
        <taxon>Bacillati</taxon>
        <taxon>Actinomycetota</taxon>
        <taxon>Actinomycetes</taxon>
        <taxon>Actinomycetales</taxon>
        <taxon>Actinomycetaceae</taxon>
        <taxon>Boudabousia</taxon>
    </lineage>
</organism>
<protein>
    <submittedName>
        <fullName evidence="1">Uncharacterized protein</fullName>
    </submittedName>
</protein>
<dbReference type="Pfam" id="PF19461">
    <property type="entry name" value="DUF5998"/>
    <property type="match status" value="1"/>
</dbReference>
<dbReference type="Proteomes" id="UP000186465">
    <property type="component" value="Unassembled WGS sequence"/>
</dbReference>
<accession>A0A1Q5PR89</accession>
<evidence type="ECO:0000313" key="1">
    <source>
        <dbReference type="EMBL" id="OKL49945.1"/>
    </source>
</evidence>
<dbReference type="InterPro" id="IPR046040">
    <property type="entry name" value="DUF5998"/>
</dbReference>
<sequence length="187" mass="20494">MNNLSDGLVKDIEYSGVHPQVVLRVTSQALGVEQAKAWYVQTETTLDGAKLLRHVTVALLTDKRLLRVHVDDDATQTTAVFDAVRLADVKTHAVSYVYTNDNTGELKVKEAIMSLNWQTVRRVDLEPATCGDVNCAADHGYTGSTMPDDFNLRVSTEVEGDEAVSKYELFIEAVSGSLASISEKVAY</sequence>
<evidence type="ECO:0000313" key="2">
    <source>
        <dbReference type="Proteomes" id="UP000186465"/>
    </source>
</evidence>
<name>A0A1Q5PR89_9ACTO</name>
<comment type="caution">
    <text evidence="1">The sequence shown here is derived from an EMBL/GenBank/DDBJ whole genome shotgun (WGS) entry which is preliminary data.</text>
</comment>
<proteinExistence type="predicted"/>
<dbReference type="AlphaFoldDB" id="A0A1Q5PR89"/>
<dbReference type="OrthoDB" id="3725224at2"/>
<dbReference type="RefSeq" id="WP_075361269.1">
    <property type="nucleotide sequence ID" value="NZ_MPDM01000003.1"/>
</dbReference>